<dbReference type="OrthoDB" id="118532at2"/>
<keyword evidence="1" id="KW-0732">Signal</keyword>
<keyword evidence="4" id="KW-1185">Reference proteome</keyword>
<dbReference type="AlphaFoldDB" id="A0A1E7Z6N2"/>
<evidence type="ECO:0000313" key="4">
    <source>
        <dbReference type="Proteomes" id="UP000175691"/>
    </source>
</evidence>
<dbReference type="InterPro" id="IPR010496">
    <property type="entry name" value="AL/BT2_dom"/>
</dbReference>
<organism evidence="3 4">
    <name type="scientific">Alteromonas confluentis</name>
    <dbReference type="NCBI Taxonomy" id="1656094"/>
    <lineage>
        <taxon>Bacteria</taxon>
        <taxon>Pseudomonadati</taxon>
        <taxon>Pseudomonadota</taxon>
        <taxon>Gammaproteobacteria</taxon>
        <taxon>Alteromonadales</taxon>
        <taxon>Alteromonadaceae</taxon>
        <taxon>Alteromonas/Salinimonas group</taxon>
        <taxon>Alteromonas</taxon>
    </lineage>
</organism>
<feature type="signal peptide" evidence="1">
    <location>
        <begin position="1"/>
        <end position="17"/>
    </location>
</feature>
<reference evidence="3 4" key="1">
    <citation type="submission" date="2016-08" db="EMBL/GenBank/DDBJ databases">
        <authorList>
            <person name="Seilhamer J.J."/>
        </authorList>
    </citation>
    <scope>NUCLEOTIDE SEQUENCE [LARGE SCALE GENOMIC DNA]</scope>
    <source>
        <strain evidence="3 4">KCTC 42603</strain>
    </source>
</reference>
<protein>
    <recommendedName>
        <fullName evidence="2">3-keto-alpha-glucoside-1,2-lyase/3-keto-2-hydroxy-glucal hydratase domain-containing protein</fullName>
    </recommendedName>
</protein>
<dbReference type="GO" id="GO:0016787">
    <property type="term" value="F:hydrolase activity"/>
    <property type="evidence" value="ECO:0007669"/>
    <property type="project" value="InterPro"/>
</dbReference>
<evidence type="ECO:0000313" key="3">
    <source>
        <dbReference type="EMBL" id="OFC69081.1"/>
    </source>
</evidence>
<dbReference type="RefSeq" id="WP_070127250.1">
    <property type="nucleotide sequence ID" value="NZ_MDHN01000041.1"/>
</dbReference>
<dbReference type="Gene3D" id="2.60.120.560">
    <property type="entry name" value="Exo-inulinase, domain 1"/>
    <property type="match status" value="1"/>
</dbReference>
<dbReference type="Pfam" id="PF06439">
    <property type="entry name" value="3keto-disac_hyd"/>
    <property type="match status" value="1"/>
</dbReference>
<evidence type="ECO:0000256" key="1">
    <source>
        <dbReference type="SAM" id="SignalP"/>
    </source>
</evidence>
<name>A0A1E7Z6N2_9ALTE</name>
<dbReference type="Proteomes" id="UP000175691">
    <property type="component" value="Unassembled WGS sequence"/>
</dbReference>
<accession>A0A1E7Z6N2</accession>
<feature type="domain" description="3-keto-alpha-glucoside-1,2-lyase/3-keto-2-hydroxy-glucal hydratase" evidence="2">
    <location>
        <begin position="66"/>
        <end position="226"/>
    </location>
</feature>
<comment type="caution">
    <text evidence="3">The sequence shown here is derived from an EMBL/GenBank/DDBJ whole genome shotgun (WGS) entry which is preliminary data.</text>
</comment>
<evidence type="ECO:0000259" key="2">
    <source>
        <dbReference type="Pfam" id="PF06439"/>
    </source>
</evidence>
<proteinExistence type="predicted"/>
<dbReference type="STRING" id="1656094.BFC18_20315"/>
<gene>
    <name evidence="3" type="ORF">BFC18_20315</name>
</gene>
<dbReference type="EMBL" id="MDHN01000041">
    <property type="protein sequence ID" value="OFC69081.1"/>
    <property type="molecule type" value="Genomic_DNA"/>
</dbReference>
<feature type="chain" id="PRO_5009209411" description="3-keto-alpha-glucoside-1,2-lyase/3-keto-2-hydroxy-glucal hydratase domain-containing protein" evidence="1">
    <location>
        <begin position="18"/>
        <end position="237"/>
    </location>
</feature>
<sequence length="237" mass="26931">MKKLILPLTLLSSIAAADTLNWDGRVFEPVNVKAEIVDFQGEKVMKVERDLEAFPFEKSIEVETVDDRHFLKLKNFEFRDGTFEVKLLSRIQQPTPMASSQGFIGLYFRVNDDNSAFESIYLRPNAGRSDIQAMRNHTVQYFAFPGYKFADLRDEAPGLYETWADIGLDEWITMRIQVTGEKAELYLNDAKYASFIVNKMKGTSKAGTLGLYVDIGTEGYFKDLKIISSIHPDTGDI</sequence>